<gene>
    <name evidence="1" type="ORF">FYJ80_03490</name>
</gene>
<reference evidence="1 2" key="1">
    <citation type="submission" date="2019-08" db="EMBL/GenBank/DDBJ databases">
        <title>In-depth cultivation of the pig gut microbiome towards novel bacterial diversity and tailored functional studies.</title>
        <authorList>
            <person name="Wylensek D."/>
            <person name="Hitch T.C.A."/>
            <person name="Clavel T."/>
        </authorList>
    </citation>
    <scope>NUCLEOTIDE SEQUENCE [LARGE SCALE GENOMIC DNA]</scope>
    <source>
        <strain evidence="1 2">NM-380-WT-3C1</strain>
    </source>
</reference>
<protein>
    <submittedName>
        <fullName evidence="1">Uncharacterized protein</fullName>
    </submittedName>
</protein>
<accession>A0A7X2TRC9</accession>
<keyword evidence="2" id="KW-1185">Reference proteome</keyword>
<dbReference type="RefSeq" id="WP_154424745.1">
    <property type="nucleotide sequence ID" value="NZ_VUNN01000004.1"/>
</dbReference>
<sequence length="70" mass="8259">MCINTREYIRDENNLNYHLITVTSYELLETIMKVDIPNDGGYNMCKAIEDIKMMESLRGSLRAKLKYYMS</sequence>
<evidence type="ECO:0000313" key="2">
    <source>
        <dbReference type="Proteomes" id="UP000460549"/>
    </source>
</evidence>
<comment type="caution">
    <text evidence="1">The sequence shown here is derived from an EMBL/GenBank/DDBJ whole genome shotgun (WGS) entry which is preliminary data.</text>
</comment>
<dbReference type="Proteomes" id="UP000460549">
    <property type="component" value="Unassembled WGS sequence"/>
</dbReference>
<evidence type="ECO:0000313" key="1">
    <source>
        <dbReference type="EMBL" id="MSU05843.1"/>
    </source>
</evidence>
<dbReference type="EMBL" id="VUNN01000004">
    <property type="protein sequence ID" value="MSU05843.1"/>
    <property type="molecule type" value="Genomic_DNA"/>
</dbReference>
<organism evidence="1 2">
    <name type="scientific">Bullifex porci</name>
    <dbReference type="NCBI Taxonomy" id="2606638"/>
    <lineage>
        <taxon>Bacteria</taxon>
        <taxon>Pseudomonadati</taxon>
        <taxon>Spirochaetota</taxon>
        <taxon>Spirochaetia</taxon>
        <taxon>Spirochaetales</taxon>
        <taxon>Spirochaetaceae</taxon>
        <taxon>Bullifex</taxon>
    </lineage>
</organism>
<dbReference type="AlphaFoldDB" id="A0A7X2TRC9"/>
<name>A0A7X2TRC9_9SPIO</name>
<proteinExistence type="predicted"/>